<dbReference type="AlphaFoldDB" id="A0AAE1WR12"/>
<evidence type="ECO:0000256" key="5">
    <source>
        <dbReference type="ARBA" id="ARBA00022801"/>
    </source>
</evidence>
<organism evidence="8 9">
    <name type="scientific">Sesamum angolense</name>
    <dbReference type="NCBI Taxonomy" id="2727404"/>
    <lineage>
        <taxon>Eukaryota</taxon>
        <taxon>Viridiplantae</taxon>
        <taxon>Streptophyta</taxon>
        <taxon>Embryophyta</taxon>
        <taxon>Tracheophyta</taxon>
        <taxon>Spermatophyta</taxon>
        <taxon>Magnoliopsida</taxon>
        <taxon>eudicotyledons</taxon>
        <taxon>Gunneridae</taxon>
        <taxon>Pentapetalae</taxon>
        <taxon>asterids</taxon>
        <taxon>lamiids</taxon>
        <taxon>Lamiales</taxon>
        <taxon>Pedaliaceae</taxon>
        <taxon>Sesamum</taxon>
    </lineage>
</organism>
<dbReference type="SUPFAM" id="SSF56672">
    <property type="entry name" value="DNA/RNA polymerases"/>
    <property type="match status" value="1"/>
</dbReference>
<keyword evidence="2" id="KW-0548">Nucleotidyltransferase</keyword>
<keyword evidence="4" id="KW-0255">Endonuclease</keyword>
<proteinExistence type="predicted"/>
<reference evidence="8" key="2">
    <citation type="journal article" date="2024" name="Plant">
        <title>Genomic evolution and insights into agronomic trait innovations of Sesamum species.</title>
        <authorList>
            <person name="Miao H."/>
            <person name="Wang L."/>
            <person name="Qu L."/>
            <person name="Liu H."/>
            <person name="Sun Y."/>
            <person name="Le M."/>
            <person name="Wang Q."/>
            <person name="Wei S."/>
            <person name="Zheng Y."/>
            <person name="Lin W."/>
            <person name="Duan Y."/>
            <person name="Cao H."/>
            <person name="Xiong S."/>
            <person name="Wang X."/>
            <person name="Wei L."/>
            <person name="Li C."/>
            <person name="Ma Q."/>
            <person name="Ju M."/>
            <person name="Zhao R."/>
            <person name="Li G."/>
            <person name="Mu C."/>
            <person name="Tian Q."/>
            <person name="Mei H."/>
            <person name="Zhang T."/>
            <person name="Gao T."/>
            <person name="Zhang H."/>
        </authorList>
    </citation>
    <scope>NUCLEOTIDE SEQUENCE</scope>
    <source>
        <strain evidence="8">K16</strain>
    </source>
</reference>
<dbReference type="InterPro" id="IPR043502">
    <property type="entry name" value="DNA/RNA_pol_sf"/>
</dbReference>
<dbReference type="PANTHER" id="PTHR48475:SF2">
    <property type="entry name" value="RIBONUCLEASE H"/>
    <property type="match status" value="1"/>
</dbReference>
<keyword evidence="9" id="KW-1185">Reference proteome</keyword>
<comment type="caution">
    <text evidence="8">The sequence shown here is derived from an EMBL/GenBank/DDBJ whole genome shotgun (WGS) entry which is preliminary data.</text>
</comment>
<evidence type="ECO:0000313" key="8">
    <source>
        <dbReference type="EMBL" id="KAK4397633.1"/>
    </source>
</evidence>
<protein>
    <recommendedName>
        <fullName evidence="7">Reverse transcriptase RNase H-like domain-containing protein</fullName>
    </recommendedName>
</protein>
<keyword evidence="1" id="KW-0808">Transferase</keyword>
<dbReference type="Proteomes" id="UP001289374">
    <property type="component" value="Unassembled WGS sequence"/>
</dbReference>
<keyword evidence="3" id="KW-0540">Nuclease</keyword>
<sequence>MAKECYATILKRSRERLGGSAPIDKGKMRIYDSEHESADKGLPFFKVLRGAAKFEWINSGQEAFDVLKSSVLVRQEGKEHHVVYYVSKVLQGVEIRYSQIEKLALSLVVAVRKLKHYFQSHQMIVLTNHPLKQVLSNPELSGKMVKWAMELCEFDIESHPRSTIKASVLAKSSLNRHTIRHASPRLLGDFMLMDHLQQQEVGTE</sequence>
<dbReference type="GO" id="GO:0016787">
    <property type="term" value="F:hydrolase activity"/>
    <property type="evidence" value="ECO:0007669"/>
    <property type="project" value="UniProtKB-KW"/>
</dbReference>
<evidence type="ECO:0000259" key="7">
    <source>
        <dbReference type="Pfam" id="PF17917"/>
    </source>
</evidence>
<keyword evidence="5" id="KW-0378">Hydrolase</keyword>
<dbReference type="InterPro" id="IPR041373">
    <property type="entry name" value="RT_RNaseH"/>
</dbReference>
<evidence type="ECO:0000256" key="6">
    <source>
        <dbReference type="ARBA" id="ARBA00022918"/>
    </source>
</evidence>
<dbReference type="EMBL" id="JACGWL010000007">
    <property type="protein sequence ID" value="KAK4397633.1"/>
    <property type="molecule type" value="Genomic_DNA"/>
</dbReference>
<reference evidence="8" key="1">
    <citation type="submission" date="2020-06" db="EMBL/GenBank/DDBJ databases">
        <authorList>
            <person name="Li T."/>
            <person name="Hu X."/>
            <person name="Zhang T."/>
            <person name="Song X."/>
            <person name="Zhang H."/>
            <person name="Dai N."/>
            <person name="Sheng W."/>
            <person name="Hou X."/>
            <person name="Wei L."/>
        </authorList>
    </citation>
    <scope>NUCLEOTIDE SEQUENCE</scope>
    <source>
        <strain evidence="8">K16</strain>
        <tissue evidence="8">Leaf</tissue>
    </source>
</reference>
<evidence type="ECO:0000256" key="3">
    <source>
        <dbReference type="ARBA" id="ARBA00022722"/>
    </source>
</evidence>
<dbReference type="GO" id="GO:0004519">
    <property type="term" value="F:endonuclease activity"/>
    <property type="evidence" value="ECO:0007669"/>
    <property type="project" value="UniProtKB-KW"/>
</dbReference>
<dbReference type="Pfam" id="PF17917">
    <property type="entry name" value="RT_RNaseH"/>
    <property type="match status" value="1"/>
</dbReference>
<evidence type="ECO:0000256" key="1">
    <source>
        <dbReference type="ARBA" id="ARBA00022679"/>
    </source>
</evidence>
<accession>A0AAE1WR12</accession>
<name>A0AAE1WR12_9LAMI</name>
<dbReference type="PANTHER" id="PTHR48475">
    <property type="entry name" value="RIBONUCLEASE H"/>
    <property type="match status" value="1"/>
</dbReference>
<keyword evidence="6" id="KW-0695">RNA-directed DNA polymerase</keyword>
<feature type="domain" description="Reverse transcriptase RNase H-like" evidence="7">
    <location>
        <begin position="65"/>
        <end position="154"/>
    </location>
</feature>
<gene>
    <name evidence="8" type="ORF">Sango_1238800</name>
</gene>
<evidence type="ECO:0000256" key="4">
    <source>
        <dbReference type="ARBA" id="ARBA00022759"/>
    </source>
</evidence>
<dbReference type="GO" id="GO:0003964">
    <property type="term" value="F:RNA-directed DNA polymerase activity"/>
    <property type="evidence" value="ECO:0007669"/>
    <property type="project" value="UniProtKB-KW"/>
</dbReference>
<evidence type="ECO:0000256" key="2">
    <source>
        <dbReference type="ARBA" id="ARBA00022695"/>
    </source>
</evidence>
<evidence type="ECO:0000313" key="9">
    <source>
        <dbReference type="Proteomes" id="UP001289374"/>
    </source>
</evidence>